<dbReference type="PROSITE" id="PS00518">
    <property type="entry name" value="ZF_RING_1"/>
    <property type="match status" value="1"/>
</dbReference>
<evidence type="ECO:0000256" key="2">
    <source>
        <dbReference type="ARBA" id="ARBA00022771"/>
    </source>
</evidence>
<dbReference type="InterPro" id="IPR050143">
    <property type="entry name" value="TRIM/RBCC"/>
</dbReference>
<evidence type="ECO:0000256" key="1">
    <source>
        <dbReference type="ARBA" id="ARBA00022723"/>
    </source>
</evidence>
<accession>A0A5F9C2K6</accession>
<dbReference type="InterPro" id="IPR001841">
    <property type="entry name" value="Znf_RING"/>
</dbReference>
<dbReference type="Bgee" id="ENSOCUG00000008705">
    <property type="expression patterns" value="Expressed in ovary"/>
</dbReference>
<evidence type="ECO:0000259" key="5">
    <source>
        <dbReference type="PROSITE" id="PS50089"/>
    </source>
</evidence>
<keyword evidence="3" id="KW-0862">Zinc</keyword>
<dbReference type="Ensembl" id="ENSOCUT00000036563.1">
    <property type="protein sequence ID" value="ENSOCUP00000027293.1"/>
    <property type="gene ID" value="ENSOCUG00000008705.3"/>
</dbReference>
<dbReference type="InterPro" id="IPR043136">
    <property type="entry name" value="B30.2/SPRY_sf"/>
</dbReference>
<evidence type="ECO:0000256" key="4">
    <source>
        <dbReference type="PROSITE-ProRule" id="PRU00024"/>
    </source>
</evidence>
<dbReference type="Pfam" id="PF00643">
    <property type="entry name" value="zf-B_box"/>
    <property type="match status" value="1"/>
</dbReference>
<name>A0A5F9C2K6_RABIT</name>
<dbReference type="InterPro" id="IPR013320">
    <property type="entry name" value="ConA-like_dom_sf"/>
</dbReference>
<dbReference type="InterPro" id="IPR000315">
    <property type="entry name" value="Znf_B-box"/>
</dbReference>
<dbReference type="InParanoid" id="A0A5F9C2K6"/>
<sequence length="425" mass="50071">MDSRFWHVFQKELTCLICKKYFIDPVTIDCGHSFCRPCLYLCWQETSDLSLCLKCKRVTRKRDYKTDISIKNLAVLARKASLLQFLSSEEHTCVVHKETKKIFCQENKNLLCVLCSDSQEHQGHRHLSVDRAAEEHRETLLKTMECLWKILCENSRNMNMEIIKTRSWEVSVREAIRNVFQKMPLYLQEEEQHHWEILYKEHREIFEQLNESQARMAHKRETLRGMYKELKEMCHKPDVELLQVTTDKCESMLLHMPQPVNPELSAVPITGLIETLRYFQGEFQPTDRILDTLGLLCRSHRCFLAWGVHTFISGRYYWEVDVGNSCNWAVGVCNGFWKEKNTKTFVDERLFPIACVKEDVHYSFFTTSPLLVQYVARPINHIGLFLDYEARTMSFLDVDHSSLIYTIPSCSFSIHLKPIFCCCHL</sequence>
<dbReference type="Gene3D" id="3.30.160.60">
    <property type="entry name" value="Classic Zinc Finger"/>
    <property type="match status" value="1"/>
</dbReference>
<dbReference type="SMART" id="SM00184">
    <property type="entry name" value="RING"/>
    <property type="match status" value="1"/>
</dbReference>
<dbReference type="SMART" id="SM00336">
    <property type="entry name" value="BBOX"/>
    <property type="match status" value="1"/>
</dbReference>
<dbReference type="PANTHER" id="PTHR24103">
    <property type="entry name" value="E3 UBIQUITIN-PROTEIN LIGASE TRIM"/>
    <property type="match status" value="1"/>
</dbReference>
<dbReference type="AlphaFoldDB" id="A0A5F9C2K6"/>
<dbReference type="SUPFAM" id="SSF57850">
    <property type="entry name" value="RING/U-box"/>
    <property type="match status" value="1"/>
</dbReference>
<keyword evidence="2 4" id="KW-0863">Zinc-finger</keyword>
<dbReference type="SUPFAM" id="SSF57845">
    <property type="entry name" value="B-box zinc-binding domain"/>
    <property type="match status" value="1"/>
</dbReference>
<dbReference type="Gene3D" id="2.60.120.920">
    <property type="match status" value="1"/>
</dbReference>
<protein>
    <submittedName>
        <fullName evidence="8">Uncharacterized protein</fullName>
    </submittedName>
</protein>
<dbReference type="PROSITE" id="PS50188">
    <property type="entry name" value="B302_SPRY"/>
    <property type="match status" value="1"/>
</dbReference>
<feature type="domain" description="RING-type" evidence="5">
    <location>
        <begin position="15"/>
        <end position="56"/>
    </location>
</feature>
<evidence type="ECO:0000259" key="6">
    <source>
        <dbReference type="PROSITE" id="PS50119"/>
    </source>
</evidence>
<proteinExistence type="predicted"/>
<dbReference type="Pfam" id="PF15227">
    <property type="entry name" value="zf-C3HC4_4"/>
    <property type="match status" value="1"/>
</dbReference>
<dbReference type="Pfam" id="PF00622">
    <property type="entry name" value="SPRY"/>
    <property type="match status" value="1"/>
</dbReference>
<dbReference type="Proteomes" id="UP000001811">
    <property type="component" value="Chromosome 1"/>
</dbReference>
<dbReference type="GeneTree" id="ENSGT00940000163419"/>
<evidence type="ECO:0000256" key="3">
    <source>
        <dbReference type="ARBA" id="ARBA00022833"/>
    </source>
</evidence>
<dbReference type="PROSITE" id="PS50119">
    <property type="entry name" value="ZF_BBOX"/>
    <property type="match status" value="1"/>
</dbReference>
<dbReference type="InterPro" id="IPR017907">
    <property type="entry name" value="Znf_RING_CS"/>
</dbReference>
<dbReference type="InterPro" id="IPR003877">
    <property type="entry name" value="SPRY_dom"/>
</dbReference>
<dbReference type="GO" id="GO:0008270">
    <property type="term" value="F:zinc ion binding"/>
    <property type="evidence" value="ECO:0007669"/>
    <property type="project" value="UniProtKB-KW"/>
</dbReference>
<dbReference type="EMBL" id="AAGW02008639">
    <property type="status" value="NOT_ANNOTATED_CDS"/>
    <property type="molecule type" value="Genomic_DNA"/>
</dbReference>
<dbReference type="Gene3D" id="3.30.40.10">
    <property type="entry name" value="Zinc/RING finger domain, C3HC4 (zinc finger)"/>
    <property type="match status" value="1"/>
</dbReference>
<dbReference type="PRINTS" id="PR01407">
    <property type="entry name" value="BUTYPHLNCDUF"/>
</dbReference>
<reference evidence="8" key="3">
    <citation type="submission" date="2025-09" db="UniProtKB">
        <authorList>
            <consortium name="Ensembl"/>
        </authorList>
    </citation>
    <scope>IDENTIFICATION</scope>
    <source>
        <strain evidence="8">Thorbecke</strain>
    </source>
</reference>
<dbReference type="InterPro" id="IPR003879">
    <property type="entry name" value="Butyrophylin_SPRY"/>
</dbReference>
<dbReference type="InterPro" id="IPR013083">
    <property type="entry name" value="Znf_RING/FYVE/PHD"/>
</dbReference>
<dbReference type="SMR" id="A0A5F9C2K6"/>
<dbReference type="PROSITE" id="PS50089">
    <property type="entry name" value="ZF_RING_2"/>
    <property type="match status" value="1"/>
</dbReference>
<feature type="domain" description="B30.2/SPRY" evidence="7">
    <location>
        <begin position="238"/>
        <end position="425"/>
    </location>
</feature>
<dbReference type="InterPro" id="IPR001870">
    <property type="entry name" value="B30.2/SPRY"/>
</dbReference>
<evidence type="ECO:0000259" key="7">
    <source>
        <dbReference type="PROSITE" id="PS50188"/>
    </source>
</evidence>
<evidence type="ECO:0000313" key="8">
    <source>
        <dbReference type="Ensembl" id="ENSOCUP00000027293.1"/>
    </source>
</evidence>
<keyword evidence="9" id="KW-1185">Reference proteome</keyword>
<evidence type="ECO:0000313" key="9">
    <source>
        <dbReference type="Proteomes" id="UP000001811"/>
    </source>
</evidence>
<dbReference type="FunCoup" id="A0A5F9C2K6">
    <property type="interactions" value="56"/>
</dbReference>
<dbReference type="SUPFAM" id="SSF49899">
    <property type="entry name" value="Concanavalin A-like lectins/glucanases"/>
    <property type="match status" value="1"/>
</dbReference>
<keyword evidence="1" id="KW-0479">Metal-binding</keyword>
<reference evidence="8" key="2">
    <citation type="submission" date="2025-08" db="UniProtKB">
        <authorList>
            <consortium name="Ensembl"/>
        </authorList>
    </citation>
    <scope>IDENTIFICATION</scope>
    <source>
        <strain evidence="8">Thorbecke</strain>
    </source>
</reference>
<organism evidence="8 9">
    <name type="scientific">Oryctolagus cuniculus</name>
    <name type="common">Rabbit</name>
    <dbReference type="NCBI Taxonomy" id="9986"/>
    <lineage>
        <taxon>Eukaryota</taxon>
        <taxon>Metazoa</taxon>
        <taxon>Chordata</taxon>
        <taxon>Craniata</taxon>
        <taxon>Vertebrata</taxon>
        <taxon>Euteleostomi</taxon>
        <taxon>Mammalia</taxon>
        <taxon>Eutheria</taxon>
        <taxon>Euarchontoglires</taxon>
        <taxon>Glires</taxon>
        <taxon>Lagomorpha</taxon>
        <taxon>Leporidae</taxon>
        <taxon>Oryctolagus</taxon>
    </lineage>
</organism>
<reference evidence="8 9" key="1">
    <citation type="journal article" date="2011" name="Nature">
        <title>A high-resolution map of human evolutionary constraint using 29 mammals.</title>
        <authorList>
            <person name="Lindblad-Toh K."/>
            <person name="Garber M."/>
            <person name="Zuk O."/>
            <person name="Lin M.F."/>
            <person name="Parker B.J."/>
            <person name="Washietl S."/>
            <person name="Kheradpour P."/>
            <person name="Ernst J."/>
            <person name="Jordan G."/>
            <person name="Mauceli E."/>
            <person name="Ward L.D."/>
            <person name="Lowe C.B."/>
            <person name="Holloway A.K."/>
            <person name="Clamp M."/>
            <person name="Gnerre S."/>
            <person name="Alfoldi J."/>
            <person name="Beal K."/>
            <person name="Chang J."/>
            <person name="Clawson H."/>
            <person name="Cuff J."/>
            <person name="Di Palma F."/>
            <person name="Fitzgerald S."/>
            <person name="Flicek P."/>
            <person name="Guttman M."/>
            <person name="Hubisz M.J."/>
            <person name="Jaffe D.B."/>
            <person name="Jungreis I."/>
            <person name="Kent W.J."/>
            <person name="Kostka D."/>
            <person name="Lara M."/>
            <person name="Martins A.L."/>
            <person name="Massingham T."/>
            <person name="Moltke I."/>
            <person name="Raney B.J."/>
            <person name="Rasmussen M.D."/>
            <person name="Robinson J."/>
            <person name="Stark A."/>
            <person name="Vilella A.J."/>
            <person name="Wen J."/>
            <person name="Xie X."/>
            <person name="Zody M.C."/>
            <person name="Baldwin J."/>
            <person name="Bloom T."/>
            <person name="Chin C.W."/>
            <person name="Heiman D."/>
            <person name="Nicol R."/>
            <person name="Nusbaum C."/>
            <person name="Young S."/>
            <person name="Wilkinson J."/>
            <person name="Worley K.C."/>
            <person name="Kovar C.L."/>
            <person name="Muzny D.M."/>
            <person name="Gibbs R.A."/>
            <person name="Cree A."/>
            <person name="Dihn H.H."/>
            <person name="Fowler G."/>
            <person name="Jhangiani S."/>
            <person name="Joshi V."/>
            <person name="Lee S."/>
            <person name="Lewis L.R."/>
            <person name="Nazareth L.V."/>
            <person name="Okwuonu G."/>
            <person name="Santibanez J."/>
            <person name="Warren W.C."/>
            <person name="Mardis E.R."/>
            <person name="Weinstock G.M."/>
            <person name="Wilson R.K."/>
            <person name="Delehaunty K."/>
            <person name="Dooling D."/>
            <person name="Fronik C."/>
            <person name="Fulton L."/>
            <person name="Fulton B."/>
            <person name="Graves T."/>
            <person name="Minx P."/>
            <person name="Sodergren E."/>
            <person name="Birney E."/>
            <person name="Margulies E.H."/>
            <person name="Herrero J."/>
            <person name="Green E.D."/>
            <person name="Haussler D."/>
            <person name="Siepel A."/>
            <person name="Goldman N."/>
            <person name="Pollard K.S."/>
            <person name="Pedersen J.S."/>
            <person name="Lander E.S."/>
            <person name="Kellis M."/>
        </authorList>
    </citation>
    <scope>NUCLEOTIDE SEQUENCE [LARGE SCALE GENOMIC DNA]</scope>
    <source>
        <strain evidence="8 9">Thorbecke inbred</strain>
    </source>
</reference>
<feature type="domain" description="B box-type" evidence="6">
    <location>
        <begin position="88"/>
        <end position="129"/>
    </location>
</feature>